<evidence type="ECO:0000256" key="2">
    <source>
        <dbReference type="ARBA" id="ARBA00002315"/>
    </source>
</evidence>
<evidence type="ECO:0000313" key="8">
    <source>
        <dbReference type="Proteomes" id="UP000177025"/>
    </source>
</evidence>
<dbReference type="NCBIfam" id="NF003160">
    <property type="entry name" value="PRK04135.1"/>
    <property type="match status" value="1"/>
</dbReference>
<evidence type="ECO:0000256" key="3">
    <source>
        <dbReference type="ARBA" id="ARBA00004921"/>
    </source>
</evidence>
<evidence type="ECO:0000256" key="5">
    <source>
        <dbReference type="ARBA" id="ARBA00023152"/>
    </source>
</evidence>
<accession>A0A1F4UCL2</accession>
<proteinExistence type="inferred from homology"/>
<name>A0A1F4UCL2_UNCW3</name>
<gene>
    <name evidence="7" type="ORF">A2Y85_06955</name>
</gene>
<dbReference type="GO" id="GO:0006096">
    <property type="term" value="P:glycolytic process"/>
    <property type="evidence" value="ECO:0007669"/>
    <property type="project" value="UniProtKB-KW"/>
</dbReference>
<dbReference type="GO" id="GO:0004619">
    <property type="term" value="F:phosphoglycerate mutase activity"/>
    <property type="evidence" value="ECO:0007669"/>
    <property type="project" value="UniProtKB-EC"/>
</dbReference>
<evidence type="ECO:0000256" key="1">
    <source>
        <dbReference type="ARBA" id="ARBA00000370"/>
    </source>
</evidence>
<dbReference type="EMBL" id="MEUM01000087">
    <property type="protein sequence ID" value="OGC41993.1"/>
    <property type="molecule type" value="Genomic_DNA"/>
</dbReference>
<comment type="caution">
    <text evidence="7">The sequence shown here is derived from an EMBL/GenBank/DDBJ whole genome shotgun (WGS) entry which is preliminary data.</text>
</comment>
<dbReference type="Pfam" id="PF01676">
    <property type="entry name" value="Metalloenzyme"/>
    <property type="match status" value="1"/>
</dbReference>
<dbReference type="Proteomes" id="UP000177025">
    <property type="component" value="Unassembled WGS sequence"/>
</dbReference>
<comment type="function">
    <text evidence="2">Catalyzes the interconversion of 2-phosphoglycerate and 3-phosphoglycerate.</text>
</comment>
<reference evidence="7 8" key="1">
    <citation type="journal article" date="2016" name="Nat. Commun.">
        <title>Thousands of microbial genomes shed light on interconnected biogeochemical processes in an aquifer system.</title>
        <authorList>
            <person name="Anantharaman K."/>
            <person name="Brown C.T."/>
            <person name="Hug L.A."/>
            <person name="Sharon I."/>
            <person name="Castelle C.J."/>
            <person name="Probst A.J."/>
            <person name="Thomas B.C."/>
            <person name="Singh A."/>
            <person name="Wilkins M.J."/>
            <person name="Karaoz U."/>
            <person name="Brodie E.L."/>
            <person name="Williams K.H."/>
            <person name="Hubbard S.S."/>
            <person name="Banfield J.F."/>
        </authorList>
    </citation>
    <scope>NUCLEOTIDE SEQUENCE [LARGE SCALE GENOMIC DNA]</scope>
</reference>
<evidence type="ECO:0000256" key="4">
    <source>
        <dbReference type="ARBA" id="ARBA00005524"/>
    </source>
</evidence>
<dbReference type="PANTHER" id="PTHR31209:SF0">
    <property type="entry name" value="METALLOENZYME DOMAIN-CONTAINING PROTEIN"/>
    <property type="match status" value="1"/>
</dbReference>
<dbReference type="Gene3D" id="3.40.720.10">
    <property type="entry name" value="Alkaline Phosphatase, subunit A"/>
    <property type="match status" value="2"/>
</dbReference>
<dbReference type="Pfam" id="PF10143">
    <property type="entry name" value="PhosphMutase"/>
    <property type="match status" value="1"/>
</dbReference>
<dbReference type="SUPFAM" id="SSF53649">
    <property type="entry name" value="Alkaline phosphatase-like"/>
    <property type="match status" value="1"/>
</dbReference>
<dbReference type="PANTHER" id="PTHR31209">
    <property type="entry name" value="COFACTOR-INDEPENDENT PHOSPHOGLYCERATE MUTASE"/>
    <property type="match status" value="1"/>
</dbReference>
<dbReference type="InterPro" id="IPR017850">
    <property type="entry name" value="Alkaline_phosphatase_core_sf"/>
</dbReference>
<sequence length="397" mass="44189">MENIIGELLSPNENHIILIVLDGLGDIPDPAKTALELAKTPNLDRLARKSSFGRTIPIGHGISPGSGPSHLALFGYDPIKYQVGRGVLEALGIDLEIGENDLAIRANFATIKNNVIVDRRAGRISTEECRRLCTKLQAAVSNINDIKLTITPAKEHRFVIIFKGAGLSDQLTDADPQKDNKTIVYAEPKEKEAATSAEIINKFIKKAAEALRDEEKANYLLLRGYARNPNLPSMVDKFGIKPAAIATYPMYRGLAKLVGMDILKAGETISDQVKSLKENYLKYDFFFIHYKATDKAGEDGKQEEKIKALEEFDKYLPEIEKIKPDVICITSDHSTPTRLHSHSWHPNPILINSQYLFPEHKRFTERNCAVGFLGQMRALDVMPNLLANALKLKKYGA</sequence>
<organism evidence="7 8">
    <name type="scientific">candidate division WOR-3 bacterium RBG_13_43_14</name>
    <dbReference type="NCBI Taxonomy" id="1802590"/>
    <lineage>
        <taxon>Bacteria</taxon>
        <taxon>Bacteria division WOR-3</taxon>
    </lineage>
</organism>
<keyword evidence="5" id="KW-0324">Glycolysis</keyword>
<dbReference type="PIRSF" id="PIRSF006392">
    <property type="entry name" value="IPGAM_arch"/>
    <property type="match status" value="1"/>
</dbReference>
<comment type="similarity">
    <text evidence="4">Belongs to the BPG-independent phosphoglycerate mutase family. A-PGAM subfamily.</text>
</comment>
<protein>
    <submittedName>
        <fullName evidence="7">Phosphoglycerate mutase</fullName>
    </submittedName>
</protein>
<evidence type="ECO:0000313" key="7">
    <source>
        <dbReference type="EMBL" id="OGC41993.1"/>
    </source>
</evidence>
<dbReference type="InterPro" id="IPR006124">
    <property type="entry name" value="Metalloenzyme"/>
</dbReference>
<comment type="catalytic activity">
    <reaction evidence="1">
        <text>(2R)-2-phosphoglycerate = (2R)-3-phosphoglycerate</text>
        <dbReference type="Rhea" id="RHEA:15901"/>
        <dbReference type="ChEBI" id="CHEBI:58272"/>
        <dbReference type="ChEBI" id="CHEBI:58289"/>
        <dbReference type="EC" id="5.4.2.12"/>
    </reaction>
</comment>
<dbReference type="InterPro" id="IPR004456">
    <property type="entry name" value="Pglycerate_mutase_ApgM"/>
</dbReference>
<dbReference type="CDD" id="cd16011">
    <property type="entry name" value="iPGM_like"/>
    <property type="match status" value="1"/>
</dbReference>
<evidence type="ECO:0000259" key="6">
    <source>
        <dbReference type="Pfam" id="PF01676"/>
    </source>
</evidence>
<dbReference type="AlphaFoldDB" id="A0A1F4UCL2"/>
<dbReference type="NCBIfam" id="TIGR00306">
    <property type="entry name" value="apgM"/>
    <property type="match status" value="1"/>
</dbReference>
<dbReference type="GO" id="GO:0046872">
    <property type="term" value="F:metal ion binding"/>
    <property type="evidence" value="ECO:0007669"/>
    <property type="project" value="InterPro"/>
</dbReference>
<comment type="pathway">
    <text evidence="3">Carbohydrate degradation.</text>
</comment>
<feature type="domain" description="Metalloenzyme" evidence="6">
    <location>
        <begin position="15"/>
        <end position="382"/>
    </location>
</feature>